<dbReference type="Pfam" id="PF00724">
    <property type="entry name" value="Oxidored_FMN"/>
    <property type="match status" value="1"/>
</dbReference>
<dbReference type="SUPFAM" id="SSF51971">
    <property type="entry name" value="Nucleotide-binding domain"/>
    <property type="match status" value="1"/>
</dbReference>
<dbReference type="SUPFAM" id="SSF51395">
    <property type="entry name" value="FMN-linked oxidoreductases"/>
    <property type="match status" value="1"/>
</dbReference>
<dbReference type="RefSeq" id="WP_186346940.1">
    <property type="nucleotide sequence ID" value="NZ_BMMR01000002.1"/>
</dbReference>
<evidence type="ECO:0000256" key="6">
    <source>
        <dbReference type="ARBA" id="ARBA00022723"/>
    </source>
</evidence>
<accession>A0ABR6UD47</accession>
<dbReference type="InterPro" id="IPR001155">
    <property type="entry name" value="OxRdtase_FMN_N"/>
</dbReference>
<sequence length="681" mass="70567">MPASGPRTPLAALTPTLVGGIPLRNRVVFPGHTTNFGVSSLPTDRHRDYLARRARGGAALVISEAIRVHPTSAGRDSTLGSYHPDAVRAFTAVVDAVHAEGAATFAQVMHAGRQASGDSARTAAWAPSPIPWTFGGPVPHAMTRADIGVVVEAFSAAARRMWQAGFDGLEVHLGHGHLLQQFLSPATNTRTDEYGGDLKGRLRFAREVLAAVRDAVPSEFPVGLRVSGEEFLPGGLDLEATVDAVARLAEDGAPSFLHVSHSAYVGTASLSTQIADMSHGPAPFRHLPRRFRAAFPGIPVIGVCRIDDIEVASDLVRSGDADLVAMARAQIADPDLVLKAASGRAHETRSCLACNQACIGRIELNLPLSCVVNPTAGEEAAHAAALSRAEAAPARSVLVVGAGPAGLEAAVTAARAGAAVVLLEREQEVGGQVRSARRLHGRSRLGLLVDDLEAEAHRRGVDVRVGTSLGDAGAPDPSDFDHVVVATGSMSRVRPLPGPAQVVGAETAVALLADPGLAGRVVAVVDDEGGWVAAAIAESLAVAGARVHVVSGGAGLFPRVTLYSRLGLVDRLAGYRVATHVLRRPVRSTSEGLVVADVVGGQEQLLAGVDLVVDLPSRAAVDSVHDVLQDRGLASRLRVVGDAQAPRTLTEATHEARTTVLGLLDPGPECPADATPARPSA</sequence>
<evidence type="ECO:0000256" key="3">
    <source>
        <dbReference type="ARBA" id="ARBA00011048"/>
    </source>
</evidence>
<dbReference type="Gene3D" id="3.40.50.720">
    <property type="entry name" value="NAD(P)-binding Rossmann-like Domain"/>
    <property type="match status" value="1"/>
</dbReference>
<keyword evidence="6" id="KW-0479">Metal-binding</keyword>
<evidence type="ECO:0000256" key="1">
    <source>
        <dbReference type="ARBA" id="ARBA00001917"/>
    </source>
</evidence>
<dbReference type="EMBL" id="JACMYC010000010">
    <property type="protein sequence ID" value="MBC2961736.1"/>
    <property type="molecule type" value="Genomic_DNA"/>
</dbReference>
<dbReference type="Pfam" id="PF12831">
    <property type="entry name" value="FAD_oxidored"/>
    <property type="match status" value="1"/>
</dbReference>
<comment type="cofactor">
    <cofactor evidence="1">
        <name>FMN</name>
        <dbReference type="ChEBI" id="CHEBI:58210"/>
    </cofactor>
</comment>
<dbReference type="SUPFAM" id="SSF51905">
    <property type="entry name" value="FAD/NAD(P)-binding domain"/>
    <property type="match status" value="1"/>
</dbReference>
<dbReference type="PANTHER" id="PTHR42917:SF2">
    <property type="entry name" value="2,4-DIENOYL-COA REDUCTASE [(2E)-ENOYL-COA-PRODUCING]"/>
    <property type="match status" value="1"/>
</dbReference>
<dbReference type="InterPro" id="IPR013785">
    <property type="entry name" value="Aldolase_TIM"/>
</dbReference>
<evidence type="ECO:0000256" key="4">
    <source>
        <dbReference type="ARBA" id="ARBA00022630"/>
    </source>
</evidence>
<comment type="cofactor">
    <cofactor evidence="2">
        <name>[4Fe-4S] cluster</name>
        <dbReference type="ChEBI" id="CHEBI:49883"/>
    </cofactor>
</comment>
<dbReference type="InterPro" id="IPR051793">
    <property type="entry name" value="NADH:flavin_oxidoreductase"/>
</dbReference>
<dbReference type="InterPro" id="IPR036188">
    <property type="entry name" value="FAD/NAD-bd_sf"/>
</dbReference>
<dbReference type="Proteomes" id="UP000604001">
    <property type="component" value="Unassembled WGS sequence"/>
</dbReference>
<name>A0ABR6UD47_9ACTN</name>
<keyword evidence="9" id="KW-0411">Iron-sulfur</keyword>
<gene>
    <name evidence="12" type="ORF">H7344_15660</name>
</gene>
<keyword evidence="13" id="KW-1185">Reference proteome</keyword>
<keyword evidence="5" id="KW-0288">FMN</keyword>
<keyword evidence="7" id="KW-0560">Oxidoreductase</keyword>
<dbReference type="PANTHER" id="PTHR42917">
    <property type="entry name" value="2,4-DIENOYL-COA REDUCTASE"/>
    <property type="match status" value="1"/>
</dbReference>
<evidence type="ECO:0000256" key="2">
    <source>
        <dbReference type="ARBA" id="ARBA00001966"/>
    </source>
</evidence>
<organism evidence="12 13">
    <name type="scientific">Nocardioides deserti</name>
    <dbReference type="NCBI Taxonomy" id="1588644"/>
    <lineage>
        <taxon>Bacteria</taxon>
        <taxon>Bacillati</taxon>
        <taxon>Actinomycetota</taxon>
        <taxon>Actinomycetes</taxon>
        <taxon>Propionibacteriales</taxon>
        <taxon>Nocardioidaceae</taxon>
        <taxon>Nocardioides</taxon>
    </lineage>
</organism>
<evidence type="ECO:0000256" key="10">
    <source>
        <dbReference type="SAM" id="MobiDB-lite"/>
    </source>
</evidence>
<comment type="similarity">
    <text evidence="3">In the N-terminal section; belongs to the NADH:flavin oxidoreductase/NADH oxidase family.</text>
</comment>
<feature type="region of interest" description="Disordered" evidence="10">
    <location>
        <begin position="662"/>
        <end position="681"/>
    </location>
</feature>
<evidence type="ECO:0000256" key="7">
    <source>
        <dbReference type="ARBA" id="ARBA00023002"/>
    </source>
</evidence>
<dbReference type="PRINTS" id="PR00368">
    <property type="entry name" value="FADPNR"/>
</dbReference>
<evidence type="ECO:0000256" key="5">
    <source>
        <dbReference type="ARBA" id="ARBA00022643"/>
    </source>
</evidence>
<proteinExistence type="inferred from homology"/>
<reference evidence="12 13" key="1">
    <citation type="submission" date="2020-08" db="EMBL/GenBank/DDBJ databases">
        <title>novel species in genus Nocardioides.</title>
        <authorList>
            <person name="Zhang G."/>
        </authorList>
    </citation>
    <scope>NUCLEOTIDE SEQUENCE [LARGE SCALE GENOMIC DNA]</scope>
    <source>
        <strain evidence="12 13">SC8A-24</strain>
    </source>
</reference>
<dbReference type="Gene3D" id="3.50.50.60">
    <property type="entry name" value="FAD/NAD(P)-binding domain"/>
    <property type="match status" value="1"/>
</dbReference>
<protein>
    <submittedName>
        <fullName evidence="12">FAD-dependent oxidoreductase</fullName>
    </submittedName>
</protein>
<evidence type="ECO:0000256" key="8">
    <source>
        <dbReference type="ARBA" id="ARBA00023004"/>
    </source>
</evidence>
<evidence type="ECO:0000259" key="11">
    <source>
        <dbReference type="Pfam" id="PF00724"/>
    </source>
</evidence>
<comment type="caution">
    <text evidence="12">The sequence shown here is derived from an EMBL/GenBank/DDBJ whole genome shotgun (WGS) entry which is preliminary data.</text>
</comment>
<dbReference type="Gene3D" id="3.20.20.70">
    <property type="entry name" value="Aldolase class I"/>
    <property type="match status" value="1"/>
</dbReference>
<keyword evidence="4" id="KW-0285">Flavoprotein</keyword>
<evidence type="ECO:0000313" key="13">
    <source>
        <dbReference type="Proteomes" id="UP000604001"/>
    </source>
</evidence>
<feature type="domain" description="NADH:flavin oxidoreductase/NADH oxidase N-terminal" evidence="11">
    <location>
        <begin position="14"/>
        <end position="346"/>
    </location>
</feature>
<evidence type="ECO:0000256" key="9">
    <source>
        <dbReference type="ARBA" id="ARBA00023014"/>
    </source>
</evidence>
<keyword evidence="8" id="KW-0408">Iron</keyword>
<evidence type="ECO:0000313" key="12">
    <source>
        <dbReference type="EMBL" id="MBC2961736.1"/>
    </source>
</evidence>